<sequence>MIEKEEENVESNEKNSELDFATPEKQEARAYLRERFLRVITGIVGEKAKFNLYENSNVAGEFRGSDVNCSEVFVRNLQTPLGVVPEAILRVNDIVSMNVDIKSNGR</sequence>
<dbReference type="GO" id="GO:0034719">
    <property type="term" value="C:SMN-Sm protein complex"/>
    <property type="evidence" value="ECO:0007669"/>
    <property type="project" value="InterPro"/>
</dbReference>
<dbReference type="CDD" id="cd11677">
    <property type="entry name" value="Gemin7"/>
    <property type="match status" value="1"/>
</dbReference>
<dbReference type="Pfam" id="PF11095">
    <property type="entry name" value="Gemin7"/>
    <property type="match status" value="1"/>
</dbReference>
<evidence type="ECO:0000313" key="2">
    <source>
        <dbReference type="EMBL" id="KAK2578885.1"/>
    </source>
</evidence>
<dbReference type="AlphaFoldDB" id="A0AAD9VM56"/>
<protein>
    <recommendedName>
        <fullName evidence="4">Gem-associated protein 7</fullName>
    </recommendedName>
</protein>
<reference evidence="2" key="1">
    <citation type="submission" date="2021-08" db="EMBL/GenBank/DDBJ databases">
        <authorList>
            <person name="Misof B."/>
            <person name="Oliver O."/>
            <person name="Podsiadlowski L."/>
            <person name="Donath A."/>
            <person name="Peters R."/>
            <person name="Mayer C."/>
            <person name="Rust J."/>
            <person name="Gunkel S."/>
            <person name="Lesny P."/>
            <person name="Martin S."/>
            <person name="Oeyen J.P."/>
            <person name="Petersen M."/>
            <person name="Panagiotis P."/>
            <person name="Wilbrandt J."/>
            <person name="Tanja T."/>
        </authorList>
    </citation>
    <scope>NUCLEOTIDE SEQUENCE</scope>
    <source>
        <strain evidence="2">GBR_01_08_01A</strain>
        <tissue evidence="2">Thorax + abdomen</tissue>
    </source>
</reference>
<dbReference type="InterPro" id="IPR020338">
    <property type="entry name" value="SMN_gemin7"/>
</dbReference>
<dbReference type="GO" id="GO:0000387">
    <property type="term" value="P:spliceosomal snRNP assembly"/>
    <property type="evidence" value="ECO:0007669"/>
    <property type="project" value="TreeGrafter"/>
</dbReference>
<keyword evidence="3" id="KW-1185">Reference proteome</keyword>
<name>A0AAD9VM56_9HYME</name>
<feature type="compositionally biased region" description="Acidic residues" evidence="1">
    <location>
        <begin position="1"/>
        <end position="10"/>
    </location>
</feature>
<comment type="caution">
    <text evidence="2">The sequence shown here is derived from an EMBL/GenBank/DDBJ whole genome shotgun (WGS) entry which is preliminary data.</text>
</comment>
<proteinExistence type="predicted"/>
<evidence type="ECO:0008006" key="4">
    <source>
        <dbReference type="Google" id="ProtNLM"/>
    </source>
</evidence>
<gene>
    <name evidence="2" type="ORF">KPH14_009750</name>
</gene>
<dbReference type="PANTHER" id="PTHR14679:SF1">
    <property type="entry name" value="GEM-ASSOCIATED PROTEIN 7"/>
    <property type="match status" value="1"/>
</dbReference>
<evidence type="ECO:0000313" key="3">
    <source>
        <dbReference type="Proteomes" id="UP001258017"/>
    </source>
</evidence>
<evidence type="ECO:0000256" key="1">
    <source>
        <dbReference type="SAM" id="MobiDB-lite"/>
    </source>
</evidence>
<accession>A0AAD9VM56</accession>
<feature type="compositionally biased region" description="Basic and acidic residues" evidence="1">
    <location>
        <begin position="11"/>
        <end position="21"/>
    </location>
</feature>
<organism evidence="2 3">
    <name type="scientific">Odynerus spinipes</name>
    <dbReference type="NCBI Taxonomy" id="1348599"/>
    <lineage>
        <taxon>Eukaryota</taxon>
        <taxon>Metazoa</taxon>
        <taxon>Ecdysozoa</taxon>
        <taxon>Arthropoda</taxon>
        <taxon>Hexapoda</taxon>
        <taxon>Insecta</taxon>
        <taxon>Pterygota</taxon>
        <taxon>Neoptera</taxon>
        <taxon>Endopterygota</taxon>
        <taxon>Hymenoptera</taxon>
        <taxon>Apocrita</taxon>
        <taxon>Aculeata</taxon>
        <taxon>Vespoidea</taxon>
        <taxon>Vespidae</taxon>
        <taxon>Eumeninae</taxon>
        <taxon>Odynerus</taxon>
    </lineage>
</organism>
<dbReference type="EMBL" id="JAIFRP010000142">
    <property type="protein sequence ID" value="KAK2578885.1"/>
    <property type="molecule type" value="Genomic_DNA"/>
</dbReference>
<reference evidence="2" key="2">
    <citation type="journal article" date="2023" name="Commun. Biol.">
        <title>Intrasexual cuticular hydrocarbon dimorphism in a wasp sheds light on hydrocarbon biosynthesis genes in Hymenoptera.</title>
        <authorList>
            <person name="Moris V.C."/>
            <person name="Podsiadlowski L."/>
            <person name="Martin S."/>
            <person name="Oeyen J.P."/>
            <person name="Donath A."/>
            <person name="Petersen M."/>
            <person name="Wilbrandt J."/>
            <person name="Misof B."/>
            <person name="Liedtke D."/>
            <person name="Thamm M."/>
            <person name="Scheiner R."/>
            <person name="Schmitt T."/>
            <person name="Niehuis O."/>
        </authorList>
    </citation>
    <scope>NUCLEOTIDE SEQUENCE</scope>
    <source>
        <strain evidence="2">GBR_01_08_01A</strain>
    </source>
</reference>
<dbReference type="Gene3D" id="2.30.30.100">
    <property type="match status" value="1"/>
</dbReference>
<dbReference type="Proteomes" id="UP001258017">
    <property type="component" value="Unassembled WGS sequence"/>
</dbReference>
<dbReference type="PANTHER" id="PTHR14679">
    <property type="entry name" value="GEM-ASSOCIATED PROTEIN 7"/>
    <property type="match status" value="1"/>
</dbReference>
<feature type="region of interest" description="Disordered" evidence="1">
    <location>
        <begin position="1"/>
        <end position="21"/>
    </location>
</feature>